<keyword evidence="1" id="KW-0472">Membrane</keyword>
<accession>A0A317PNR9</accession>
<protein>
    <recommendedName>
        <fullName evidence="4">Holin</fullName>
    </recommendedName>
</protein>
<evidence type="ECO:0000313" key="2">
    <source>
        <dbReference type="EMBL" id="PWW02223.1"/>
    </source>
</evidence>
<evidence type="ECO:0008006" key="4">
    <source>
        <dbReference type="Google" id="ProtNLM"/>
    </source>
</evidence>
<dbReference type="Proteomes" id="UP000246352">
    <property type="component" value="Unassembled WGS sequence"/>
</dbReference>
<dbReference type="RefSeq" id="WP_110031921.1">
    <property type="nucleotide sequence ID" value="NZ_QGTR01000002.1"/>
</dbReference>
<sequence length="68" mass="6967">MNEIKPWYQSKAVWGALIAVAASAVRVGGIELGLEDQGQLADAAVSLAGTIGGLLALYGRVSAKNRIG</sequence>
<feature type="transmembrane region" description="Helical" evidence="1">
    <location>
        <begin position="40"/>
        <end position="58"/>
    </location>
</feature>
<dbReference type="EMBL" id="QGTR01000002">
    <property type="protein sequence ID" value="PWW02223.1"/>
    <property type="molecule type" value="Genomic_DNA"/>
</dbReference>
<evidence type="ECO:0000256" key="1">
    <source>
        <dbReference type="SAM" id="Phobius"/>
    </source>
</evidence>
<comment type="caution">
    <text evidence="2">The sequence shown here is derived from an EMBL/GenBank/DDBJ whole genome shotgun (WGS) entry which is preliminary data.</text>
</comment>
<dbReference type="AlphaFoldDB" id="A0A317PNR9"/>
<reference evidence="2 3" key="1">
    <citation type="submission" date="2018-05" db="EMBL/GenBank/DDBJ databases">
        <title>Genomic Encyclopedia of Type Strains, Phase IV (KMG-IV): sequencing the most valuable type-strain genomes for metagenomic binning, comparative biology and taxonomic classification.</title>
        <authorList>
            <person name="Goeker M."/>
        </authorList>
    </citation>
    <scope>NUCLEOTIDE SEQUENCE [LARGE SCALE GENOMIC DNA]</scope>
    <source>
        <strain evidence="2 3">DSM 16791</strain>
    </source>
</reference>
<organism evidence="2 3">
    <name type="scientific">Hoeflea marina</name>
    <dbReference type="NCBI Taxonomy" id="274592"/>
    <lineage>
        <taxon>Bacteria</taxon>
        <taxon>Pseudomonadati</taxon>
        <taxon>Pseudomonadota</taxon>
        <taxon>Alphaproteobacteria</taxon>
        <taxon>Hyphomicrobiales</taxon>
        <taxon>Rhizobiaceae</taxon>
        <taxon>Hoeflea</taxon>
    </lineage>
</organism>
<keyword evidence="1" id="KW-1133">Transmembrane helix</keyword>
<proteinExistence type="predicted"/>
<keyword evidence="3" id="KW-1185">Reference proteome</keyword>
<evidence type="ECO:0000313" key="3">
    <source>
        <dbReference type="Proteomes" id="UP000246352"/>
    </source>
</evidence>
<dbReference type="OrthoDB" id="7508901at2"/>
<name>A0A317PNR9_9HYPH</name>
<feature type="transmembrane region" description="Helical" evidence="1">
    <location>
        <begin position="12"/>
        <end position="34"/>
    </location>
</feature>
<gene>
    <name evidence="2" type="ORF">DFR52_102891</name>
</gene>
<keyword evidence="1" id="KW-0812">Transmembrane</keyword>